<dbReference type="Proteomes" id="UP000177626">
    <property type="component" value="Unassembled WGS sequence"/>
</dbReference>
<comment type="caution">
    <text evidence="1">The sequence shown here is derived from an EMBL/GenBank/DDBJ whole genome shotgun (WGS) entry which is preliminary data.</text>
</comment>
<accession>A0A1G2BXN1</accession>
<evidence type="ECO:0000313" key="2">
    <source>
        <dbReference type="Proteomes" id="UP000177626"/>
    </source>
</evidence>
<organism evidence="1 2">
    <name type="scientific">Candidatus Komeilibacteria bacterium RIFOXYC1_FULL_37_11</name>
    <dbReference type="NCBI Taxonomy" id="1798555"/>
    <lineage>
        <taxon>Bacteria</taxon>
        <taxon>Candidatus Komeiliibacteriota</taxon>
    </lineage>
</organism>
<sequence length="328" mass="38015">MKKQLNLVINKLNKHPLISLSIEELRLYFDYRLENLIKDKKVLTRHELGYLLSETGPGNRRIDPQIISEMVHDNNFTCPSYSSLPEFQQLAERKKELEKYIANQKTSDETNKLIVEILAEHTTSIKIIENNPLIVEANLNNIPVTFLIKNGDWIIPNTELFIFLKDCQEQKRMPIIIAKKIAGILFPVFKNISILGLNLYKTYLPEKAEELIKNASYKPEENFISAIKYNGQFQILNAEYVHGIKDEHWEGDQFKNFFENVLPKNIETYYGNFLNSKIKIADNFLGTVSQFRKNKASKGLMQSYETQESLIKKLASVPKNDIIKSTNK</sequence>
<proteinExistence type="predicted"/>
<reference evidence="1 2" key="1">
    <citation type="journal article" date="2016" name="Nat. Commun.">
        <title>Thousands of microbial genomes shed light on interconnected biogeochemical processes in an aquifer system.</title>
        <authorList>
            <person name="Anantharaman K."/>
            <person name="Brown C.T."/>
            <person name="Hug L.A."/>
            <person name="Sharon I."/>
            <person name="Castelle C.J."/>
            <person name="Probst A.J."/>
            <person name="Thomas B.C."/>
            <person name="Singh A."/>
            <person name="Wilkins M.J."/>
            <person name="Karaoz U."/>
            <person name="Brodie E.L."/>
            <person name="Williams K.H."/>
            <person name="Hubbard S.S."/>
            <person name="Banfield J.F."/>
        </authorList>
    </citation>
    <scope>NUCLEOTIDE SEQUENCE [LARGE SCALE GENOMIC DNA]</scope>
</reference>
<dbReference type="EMBL" id="MHKQ01000015">
    <property type="protein sequence ID" value="OGY93902.1"/>
    <property type="molecule type" value="Genomic_DNA"/>
</dbReference>
<evidence type="ECO:0000313" key="1">
    <source>
        <dbReference type="EMBL" id="OGY93902.1"/>
    </source>
</evidence>
<gene>
    <name evidence="1" type="ORF">A2406_03790</name>
</gene>
<name>A0A1G2BXN1_9BACT</name>
<protein>
    <submittedName>
        <fullName evidence="1">Uncharacterized protein</fullName>
    </submittedName>
</protein>
<dbReference type="AlphaFoldDB" id="A0A1G2BXN1"/>